<sequence>MPLLATLSSFYHTMVLALLILGLINGNSAQDDWTTLPDPLTSTTFTAPPQTTPTSSDDGSLLSNCAHYLCSWIAQSNFGIQSYSFIVGSPVSNCYGGTYPVDSEFRVSFTTSDTWSTGLNVGVQIGQLAVGYHDSWSSTKSQTFSQNVVMHVPPNQQGAVIALMNYNVTSGNMTVGSTVVSPVYANQPMGQVEWGVNMIDCDRTFDANTTSPYPASSGGLRTPVLSSIFYASVILAGMLPPRGWSYNIVDSAAVRWKLSLWVVEHYGVD</sequence>
<name>B0DJT3_LACBS</name>
<gene>
    <name evidence="2" type="ORF">LACBIDRAFT_294886</name>
</gene>
<evidence type="ECO:0000313" key="2">
    <source>
        <dbReference type="EMBL" id="EDR05263.1"/>
    </source>
</evidence>
<feature type="signal peptide" evidence="1">
    <location>
        <begin position="1"/>
        <end position="29"/>
    </location>
</feature>
<evidence type="ECO:0000313" key="3">
    <source>
        <dbReference type="Proteomes" id="UP000001194"/>
    </source>
</evidence>
<dbReference type="EMBL" id="DS547114">
    <property type="protein sequence ID" value="EDR05263.1"/>
    <property type="molecule type" value="Genomic_DNA"/>
</dbReference>
<reference evidence="2 3" key="1">
    <citation type="journal article" date="2008" name="Nature">
        <title>The genome of Laccaria bicolor provides insights into mycorrhizal symbiosis.</title>
        <authorList>
            <person name="Martin F."/>
            <person name="Aerts A."/>
            <person name="Ahren D."/>
            <person name="Brun A."/>
            <person name="Danchin E.G.J."/>
            <person name="Duchaussoy F."/>
            <person name="Gibon J."/>
            <person name="Kohler A."/>
            <person name="Lindquist E."/>
            <person name="Pereda V."/>
            <person name="Salamov A."/>
            <person name="Shapiro H.J."/>
            <person name="Wuyts J."/>
            <person name="Blaudez D."/>
            <person name="Buee M."/>
            <person name="Brokstein P."/>
            <person name="Canbaeck B."/>
            <person name="Cohen D."/>
            <person name="Courty P.E."/>
            <person name="Coutinho P.M."/>
            <person name="Delaruelle C."/>
            <person name="Detter J.C."/>
            <person name="Deveau A."/>
            <person name="DiFazio S."/>
            <person name="Duplessis S."/>
            <person name="Fraissinet-Tachet L."/>
            <person name="Lucic E."/>
            <person name="Frey-Klett P."/>
            <person name="Fourrey C."/>
            <person name="Feussner I."/>
            <person name="Gay G."/>
            <person name="Grimwood J."/>
            <person name="Hoegger P.J."/>
            <person name="Jain P."/>
            <person name="Kilaru S."/>
            <person name="Labbe J."/>
            <person name="Lin Y.C."/>
            <person name="Legue V."/>
            <person name="Le Tacon F."/>
            <person name="Marmeisse R."/>
            <person name="Melayah D."/>
            <person name="Montanini B."/>
            <person name="Muratet M."/>
            <person name="Nehls U."/>
            <person name="Niculita-Hirzel H."/>
            <person name="Oudot-Le Secq M.P."/>
            <person name="Peter M."/>
            <person name="Quesneville H."/>
            <person name="Rajashekar B."/>
            <person name="Reich M."/>
            <person name="Rouhier N."/>
            <person name="Schmutz J."/>
            <person name="Yin T."/>
            <person name="Chalot M."/>
            <person name="Henrissat B."/>
            <person name="Kuees U."/>
            <person name="Lucas S."/>
            <person name="Van de Peer Y."/>
            <person name="Podila G.K."/>
            <person name="Polle A."/>
            <person name="Pukkila P.J."/>
            <person name="Richardson P.M."/>
            <person name="Rouze P."/>
            <person name="Sanders I.R."/>
            <person name="Stajich J.E."/>
            <person name="Tunlid A."/>
            <person name="Tuskan G."/>
            <person name="Grigoriev I.V."/>
        </authorList>
    </citation>
    <scope>NUCLEOTIDE SEQUENCE [LARGE SCALE GENOMIC DNA]</scope>
    <source>
        <strain evidence="3">S238N-H82 / ATCC MYA-4686</strain>
    </source>
</reference>
<keyword evidence="1" id="KW-0732">Signal</keyword>
<organism evidence="3">
    <name type="scientific">Laccaria bicolor (strain S238N-H82 / ATCC MYA-4686)</name>
    <name type="common">Bicoloured deceiver</name>
    <name type="synonym">Laccaria laccata var. bicolor</name>
    <dbReference type="NCBI Taxonomy" id="486041"/>
    <lineage>
        <taxon>Eukaryota</taxon>
        <taxon>Fungi</taxon>
        <taxon>Dikarya</taxon>
        <taxon>Basidiomycota</taxon>
        <taxon>Agaricomycotina</taxon>
        <taxon>Agaricomycetes</taxon>
        <taxon>Agaricomycetidae</taxon>
        <taxon>Agaricales</taxon>
        <taxon>Agaricineae</taxon>
        <taxon>Hydnangiaceae</taxon>
        <taxon>Laccaria</taxon>
    </lineage>
</organism>
<dbReference type="Proteomes" id="UP000001194">
    <property type="component" value="Unassembled WGS sequence"/>
</dbReference>
<dbReference type="OrthoDB" id="3033621at2759"/>
<dbReference type="InParanoid" id="B0DJT3"/>
<feature type="chain" id="PRO_5002749128" evidence="1">
    <location>
        <begin position="30"/>
        <end position="269"/>
    </location>
</feature>
<dbReference type="KEGG" id="lbc:LACBIDRAFT_294886"/>
<dbReference type="AlphaFoldDB" id="B0DJT3"/>
<protein>
    <submittedName>
        <fullName evidence="2">Predicted protein</fullName>
    </submittedName>
</protein>
<proteinExistence type="predicted"/>
<keyword evidence="3" id="KW-1185">Reference proteome</keyword>
<dbReference type="GeneID" id="6079721"/>
<dbReference type="HOGENOM" id="CLU_1034653_0_0_1"/>
<dbReference type="RefSeq" id="XP_001884228.1">
    <property type="nucleotide sequence ID" value="XM_001884193.1"/>
</dbReference>
<evidence type="ECO:0000256" key="1">
    <source>
        <dbReference type="SAM" id="SignalP"/>
    </source>
</evidence>
<accession>B0DJT3</accession>